<feature type="domain" description="Phosphoribulokinase/uridine kinase" evidence="1">
    <location>
        <begin position="53"/>
        <end position="250"/>
    </location>
</feature>
<dbReference type="Gene3D" id="3.40.50.300">
    <property type="entry name" value="P-loop containing nucleotide triphosphate hydrolases"/>
    <property type="match status" value="1"/>
</dbReference>
<dbReference type="InterPro" id="IPR027417">
    <property type="entry name" value="P-loop_NTPase"/>
</dbReference>
<dbReference type="SUPFAM" id="SSF52540">
    <property type="entry name" value="P-loop containing nucleoside triphosphate hydrolases"/>
    <property type="match status" value="1"/>
</dbReference>
<sequence length="313" mass="36286">MLNDLKNKVDAAALVQEYQNGLQPFLERSEQFYRHQAAYVADLFCKGFPENKVILLAGPTSSGKTTTSLNLQKELHKRGISTLQVSLDDFFKDNEEAPLLEDGTPDFETAEMLDIAFMEECFAELFAKGACDFPIFDFVHGKRSENRRPCILDDHTAVIIEGLHALNPVIKERSFCKNALKVYISIKTEFFDGDVRLLSTRELRLIRRIIRDANYRGCLPPQTMAMWKNVVRGEDQYIRPFRLGADFWLDSVHFYEPFLYRQPFWELTRDAVWQSEEHKLLAEKLNKSLQKFPVMPINLVPKDSLLREFLVLP</sequence>
<proteinExistence type="predicted"/>
<protein>
    <recommendedName>
        <fullName evidence="1">Phosphoribulokinase/uridine kinase domain-containing protein</fullName>
    </recommendedName>
</protein>
<evidence type="ECO:0000313" key="3">
    <source>
        <dbReference type="Proteomes" id="UP000824002"/>
    </source>
</evidence>
<reference evidence="2" key="1">
    <citation type="submission" date="2020-10" db="EMBL/GenBank/DDBJ databases">
        <authorList>
            <person name="Gilroy R."/>
        </authorList>
    </citation>
    <scope>NUCLEOTIDE SEQUENCE</scope>
    <source>
        <strain evidence="2">CHK199-13235</strain>
    </source>
</reference>
<reference evidence="2" key="2">
    <citation type="journal article" date="2021" name="PeerJ">
        <title>Extensive microbial diversity within the chicken gut microbiome revealed by metagenomics and culture.</title>
        <authorList>
            <person name="Gilroy R."/>
            <person name="Ravi A."/>
            <person name="Getino M."/>
            <person name="Pursley I."/>
            <person name="Horton D.L."/>
            <person name="Alikhan N.F."/>
            <person name="Baker D."/>
            <person name="Gharbi K."/>
            <person name="Hall N."/>
            <person name="Watson M."/>
            <person name="Adriaenssens E.M."/>
            <person name="Foster-Nyarko E."/>
            <person name="Jarju S."/>
            <person name="Secka A."/>
            <person name="Antonio M."/>
            <person name="Oren A."/>
            <person name="Chaudhuri R.R."/>
            <person name="La Ragione R."/>
            <person name="Hildebrand F."/>
            <person name="Pallen M.J."/>
        </authorList>
    </citation>
    <scope>NUCLEOTIDE SEQUENCE</scope>
    <source>
        <strain evidence="2">CHK199-13235</strain>
    </source>
</reference>
<dbReference type="Proteomes" id="UP000824002">
    <property type="component" value="Unassembled WGS sequence"/>
</dbReference>
<dbReference type="AlphaFoldDB" id="A0A9D1FNX9"/>
<dbReference type="GO" id="GO:0005524">
    <property type="term" value="F:ATP binding"/>
    <property type="evidence" value="ECO:0007669"/>
    <property type="project" value="InterPro"/>
</dbReference>
<dbReference type="PANTHER" id="PTHR10285">
    <property type="entry name" value="URIDINE KINASE"/>
    <property type="match status" value="1"/>
</dbReference>
<dbReference type="GO" id="GO:0016301">
    <property type="term" value="F:kinase activity"/>
    <property type="evidence" value="ECO:0007669"/>
    <property type="project" value="InterPro"/>
</dbReference>
<comment type="caution">
    <text evidence="2">The sequence shown here is derived from an EMBL/GenBank/DDBJ whole genome shotgun (WGS) entry which is preliminary data.</text>
</comment>
<name>A0A9D1FNX9_9FIRM</name>
<accession>A0A9D1FNX9</accession>
<dbReference type="Pfam" id="PF00485">
    <property type="entry name" value="PRK"/>
    <property type="match status" value="1"/>
</dbReference>
<evidence type="ECO:0000259" key="1">
    <source>
        <dbReference type="Pfam" id="PF00485"/>
    </source>
</evidence>
<organism evidence="2 3">
    <name type="scientific">Candidatus Merdivicinus excrementipullorum</name>
    <dbReference type="NCBI Taxonomy" id="2840867"/>
    <lineage>
        <taxon>Bacteria</taxon>
        <taxon>Bacillati</taxon>
        <taxon>Bacillota</taxon>
        <taxon>Clostridia</taxon>
        <taxon>Eubacteriales</taxon>
        <taxon>Oscillospiraceae</taxon>
        <taxon>Oscillospiraceae incertae sedis</taxon>
        <taxon>Candidatus Merdivicinus</taxon>
    </lineage>
</organism>
<gene>
    <name evidence="2" type="ORF">IAB51_10310</name>
</gene>
<dbReference type="EMBL" id="DVJP01000068">
    <property type="protein sequence ID" value="HIS77179.1"/>
    <property type="molecule type" value="Genomic_DNA"/>
</dbReference>
<evidence type="ECO:0000313" key="2">
    <source>
        <dbReference type="EMBL" id="HIS77179.1"/>
    </source>
</evidence>
<dbReference type="InterPro" id="IPR006083">
    <property type="entry name" value="PRK/URK"/>
</dbReference>